<evidence type="ECO:0000259" key="1">
    <source>
        <dbReference type="PROSITE" id="PS50097"/>
    </source>
</evidence>
<accession>A0ABR3QSX9</accession>
<sequence length="400" mass="44419">MTYTVDLAASEHSPTVWPLKRLTRTDMVSTVSTIDFASSGDCELQLDRGNADFGLLYPLEDSTSIMAQADNDEPIHFKASWVLAVCSRTNGQGGAALKVCLQLPNYQMNLEFEDINDAQCFVVGLKALATSASTFYEAPAVNVFMKDNFRITQLPAYCAQPNFVWSMAVHPMIEMSRLWKADDISDFVVTAGRTSFKVHRVVLCLRSQFFKNACKPGFVESTAGCIQLEEDATTVEALLMEIYGVQNTNTGSVFTTFALEPTIKKEATMTTLLLLFVAADKIQYGLDNIKHRAACAFLDRLPFMHDVDLIMELANFTLDSMPERDCGLRASIIRYVQARLPAIMRSPEAEEELMQNAIVCLAVLRNFSRMIEEGALVVNTKSNSGLLTPPPSPVKRKRFA</sequence>
<reference evidence="2 3" key="1">
    <citation type="submission" date="2024-02" db="EMBL/GenBank/DDBJ databases">
        <title>De novo assembly and annotation of 12 fungi associated with fruit tree decline syndrome in Ontario, Canada.</title>
        <authorList>
            <person name="Sulman M."/>
            <person name="Ellouze W."/>
            <person name="Ilyukhin E."/>
        </authorList>
    </citation>
    <scope>NUCLEOTIDE SEQUENCE [LARGE SCALE GENOMIC DNA]</scope>
    <source>
        <strain evidence="2 3">M42-189</strain>
    </source>
</reference>
<dbReference type="EMBL" id="JAKJXO020000016">
    <property type="protein sequence ID" value="KAL1595264.1"/>
    <property type="molecule type" value="Genomic_DNA"/>
</dbReference>
<dbReference type="CDD" id="cd18186">
    <property type="entry name" value="BTB_POZ_ZBTB_KLHL-like"/>
    <property type="match status" value="1"/>
</dbReference>
<evidence type="ECO:0000313" key="3">
    <source>
        <dbReference type="Proteomes" id="UP001521785"/>
    </source>
</evidence>
<dbReference type="Proteomes" id="UP001521785">
    <property type="component" value="Unassembled WGS sequence"/>
</dbReference>
<dbReference type="PANTHER" id="PTHR47843:SF5">
    <property type="entry name" value="BTB_POZ DOMAIN PROTEIN"/>
    <property type="match status" value="1"/>
</dbReference>
<evidence type="ECO:0000313" key="2">
    <source>
        <dbReference type="EMBL" id="KAL1595264.1"/>
    </source>
</evidence>
<proteinExistence type="predicted"/>
<dbReference type="SUPFAM" id="SSF54695">
    <property type="entry name" value="POZ domain"/>
    <property type="match status" value="1"/>
</dbReference>
<keyword evidence="3" id="KW-1185">Reference proteome</keyword>
<organism evidence="2 3">
    <name type="scientific">Paraconiothyrium brasiliense</name>
    <dbReference type="NCBI Taxonomy" id="300254"/>
    <lineage>
        <taxon>Eukaryota</taxon>
        <taxon>Fungi</taxon>
        <taxon>Dikarya</taxon>
        <taxon>Ascomycota</taxon>
        <taxon>Pezizomycotina</taxon>
        <taxon>Dothideomycetes</taxon>
        <taxon>Pleosporomycetidae</taxon>
        <taxon>Pleosporales</taxon>
        <taxon>Massarineae</taxon>
        <taxon>Didymosphaeriaceae</taxon>
        <taxon>Paraconiothyrium</taxon>
    </lineage>
</organism>
<dbReference type="Gene3D" id="3.30.710.10">
    <property type="entry name" value="Potassium Channel Kv1.1, Chain A"/>
    <property type="match status" value="1"/>
</dbReference>
<dbReference type="Pfam" id="PF00651">
    <property type="entry name" value="BTB"/>
    <property type="match status" value="1"/>
</dbReference>
<dbReference type="PROSITE" id="PS50097">
    <property type="entry name" value="BTB"/>
    <property type="match status" value="1"/>
</dbReference>
<protein>
    <recommendedName>
        <fullName evidence="1">BTB domain-containing protein</fullName>
    </recommendedName>
</protein>
<comment type="caution">
    <text evidence="2">The sequence shown here is derived from an EMBL/GenBank/DDBJ whole genome shotgun (WGS) entry which is preliminary data.</text>
</comment>
<name>A0ABR3QSX9_9PLEO</name>
<dbReference type="PANTHER" id="PTHR47843">
    <property type="entry name" value="BTB DOMAIN-CONTAINING PROTEIN-RELATED"/>
    <property type="match status" value="1"/>
</dbReference>
<gene>
    <name evidence="2" type="ORF">SLS60_009954</name>
</gene>
<dbReference type="InterPro" id="IPR011333">
    <property type="entry name" value="SKP1/BTB/POZ_sf"/>
</dbReference>
<dbReference type="InterPro" id="IPR000210">
    <property type="entry name" value="BTB/POZ_dom"/>
</dbReference>
<feature type="domain" description="BTB" evidence="1">
    <location>
        <begin position="185"/>
        <end position="243"/>
    </location>
</feature>